<feature type="region of interest" description="Disordered" evidence="1">
    <location>
        <begin position="50"/>
        <end position="94"/>
    </location>
</feature>
<dbReference type="PANTHER" id="PTHR36369">
    <property type="entry name" value="TRANSMEMBRANE PROTEIN"/>
    <property type="match status" value="1"/>
</dbReference>
<dbReference type="SMR" id="A0A1J6J7U2"/>
<protein>
    <submittedName>
        <fullName evidence="3">Uncharacterized protein</fullName>
    </submittedName>
</protein>
<name>A0A1J6J7U2_NICAT</name>
<comment type="caution">
    <text evidence="3">The sequence shown here is derived from an EMBL/GenBank/DDBJ whole genome shotgun (WGS) entry which is preliminary data.</text>
</comment>
<evidence type="ECO:0000256" key="1">
    <source>
        <dbReference type="SAM" id="MobiDB-lite"/>
    </source>
</evidence>
<keyword evidence="2" id="KW-1133">Transmembrane helix</keyword>
<accession>A0A1J6J7U2</accession>
<dbReference type="PANTHER" id="PTHR36369:SF1">
    <property type="entry name" value="TRANSMEMBRANE PROTEIN"/>
    <property type="match status" value="1"/>
</dbReference>
<proteinExistence type="predicted"/>
<dbReference type="OrthoDB" id="1921606at2759"/>
<dbReference type="Proteomes" id="UP000187609">
    <property type="component" value="Unassembled WGS sequence"/>
</dbReference>
<organism evidence="3 4">
    <name type="scientific">Nicotiana attenuata</name>
    <name type="common">Coyote tobacco</name>
    <dbReference type="NCBI Taxonomy" id="49451"/>
    <lineage>
        <taxon>Eukaryota</taxon>
        <taxon>Viridiplantae</taxon>
        <taxon>Streptophyta</taxon>
        <taxon>Embryophyta</taxon>
        <taxon>Tracheophyta</taxon>
        <taxon>Spermatophyta</taxon>
        <taxon>Magnoliopsida</taxon>
        <taxon>eudicotyledons</taxon>
        <taxon>Gunneridae</taxon>
        <taxon>Pentapetalae</taxon>
        <taxon>asterids</taxon>
        <taxon>lamiids</taxon>
        <taxon>Solanales</taxon>
        <taxon>Solanaceae</taxon>
        <taxon>Nicotianoideae</taxon>
        <taxon>Nicotianeae</taxon>
        <taxon>Nicotiana</taxon>
    </lineage>
</organism>
<dbReference type="AlphaFoldDB" id="A0A1J6J7U2"/>
<evidence type="ECO:0000313" key="4">
    <source>
        <dbReference type="Proteomes" id="UP000187609"/>
    </source>
</evidence>
<sequence>MNAMESPLEALAFNYLSFGFITVVNNVWTWIAVITAAVSFWRIKASSTLPAPEPRADFSGRAPSPSPPTTTSSMSSPSSQVERESTQQAIISEKTSSTATTMMFPVVSLIKEEGTKGKLTVYFKQDIDGGECDGDIVNGDREEEELSKEWFENWERVLKMRKGEMGWYSYQDMRVIDGSVVRLWDGCRRRRNAETTAFSVGVVSTW</sequence>
<feature type="transmembrane region" description="Helical" evidence="2">
    <location>
        <begin position="12"/>
        <end position="41"/>
    </location>
</feature>
<dbReference type="Gramene" id="OIT05887">
    <property type="protein sequence ID" value="OIT05887"/>
    <property type="gene ID" value="A4A49_13320"/>
</dbReference>
<dbReference type="OMA" id="KSTHRVM"/>
<keyword evidence="2" id="KW-0812">Transmembrane</keyword>
<reference evidence="3" key="1">
    <citation type="submission" date="2016-11" db="EMBL/GenBank/DDBJ databases">
        <title>The genome of Nicotiana attenuata.</title>
        <authorList>
            <person name="Xu S."/>
            <person name="Brockmoeller T."/>
            <person name="Gaquerel E."/>
            <person name="Navarro A."/>
            <person name="Kuhl H."/>
            <person name="Gase K."/>
            <person name="Ling Z."/>
            <person name="Zhou W."/>
            <person name="Kreitzer C."/>
            <person name="Stanke M."/>
            <person name="Tang H."/>
            <person name="Lyons E."/>
            <person name="Pandey P."/>
            <person name="Pandey S.P."/>
            <person name="Timmermann B."/>
            <person name="Baldwin I.T."/>
        </authorList>
    </citation>
    <scope>NUCLEOTIDE SEQUENCE [LARGE SCALE GENOMIC DNA]</scope>
    <source>
        <strain evidence="3">UT</strain>
    </source>
</reference>
<keyword evidence="2" id="KW-0472">Membrane</keyword>
<dbReference type="KEGG" id="nau:109222908"/>
<evidence type="ECO:0000256" key="2">
    <source>
        <dbReference type="SAM" id="Phobius"/>
    </source>
</evidence>
<feature type="compositionally biased region" description="Low complexity" evidence="1">
    <location>
        <begin position="69"/>
        <end position="79"/>
    </location>
</feature>
<dbReference type="EMBL" id="MJEQ01037184">
    <property type="protein sequence ID" value="OIT05887.1"/>
    <property type="molecule type" value="Genomic_DNA"/>
</dbReference>
<gene>
    <name evidence="3" type="ORF">A4A49_13320</name>
</gene>
<evidence type="ECO:0000313" key="3">
    <source>
        <dbReference type="EMBL" id="OIT05887.1"/>
    </source>
</evidence>
<keyword evidence="4" id="KW-1185">Reference proteome</keyword>